<protein>
    <recommendedName>
        <fullName evidence="4">Gustatory receptor</fullName>
    </recommendedName>
</protein>
<dbReference type="EMBL" id="JABXBU010000003">
    <property type="protein sequence ID" value="KAF8792039.1"/>
    <property type="molecule type" value="Genomic_DNA"/>
</dbReference>
<proteinExistence type="predicted"/>
<evidence type="ECO:0000313" key="3">
    <source>
        <dbReference type="Proteomes" id="UP000807504"/>
    </source>
</evidence>
<organism evidence="2 3">
    <name type="scientific">Argiope bruennichi</name>
    <name type="common">Wasp spider</name>
    <name type="synonym">Aranea bruennichi</name>
    <dbReference type="NCBI Taxonomy" id="94029"/>
    <lineage>
        <taxon>Eukaryota</taxon>
        <taxon>Metazoa</taxon>
        <taxon>Ecdysozoa</taxon>
        <taxon>Arthropoda</taxon>
        <taxon>Chelicerata</taxon>
        <taxon>Arachnida</taxon>
        <taxon>Araneae</taxon>
        <taxon>Araneomorphae</taxon>
        <taxon>Entelegynae</taxon>
        <taxon>Araneoidea</taxon>
        <taxon>Araneidae</taxon>
        <taxon>Argiope</taxon>
    </lineage>
</organism>
<feature type="transmembrane region" description="Helical" evidence="1">
    <location>
        <begin position="197"/>
        <end position="220"/>
    </location>
</feature>
<feature type="transmembrane region" description="Helical" evidence="1">
    <location>
        <begin position="226"/>
        <end position="250"/>
    </location>
</feature>
<feature type="transmembrane region" description="Helical" evidence="1">
    <location>
        <begin position="92"/>
        <end position="116"/>
    </location>
</feature>
<keyword evidence="1" id="KW-0472">Membrane</keyword>
<reference evidence="2" key="1">
    <citation type="journal article" date="2020" name="bioRxiv">
        <title>Chromosome-level reference genome of the European wasp spider Argiope bruennichi: a resource for studies on range expansion and evolutionary adaptation.</title>
        <authorList>
            <person name="Sheffer M.M."/>
            <person name="Hoppe A."/>
            <person name="Krehenwinkel H."/>
            <person name="Uhl G."/>
            <person name="Kuss A.W."/>
            <person name="Jensen L."/>
            <person name="Jensen C."/>
            <person name="Gillespie R.G."/>
            <person name="Hoff K.J."/>
            <person name="Prost S."/>
        </authorList>
    </citation>
    <scope>NUCLEOTIDE SEQUENCE</scope>
</reference>
<keyword evidence="1" id="KW-0812">Transmembrane</keyword>
<dbReference type="AlphaFoldDB" id="A0A8T0FQW2"/>
<gene>
    <name evidence="2" type="ORF">HNY73_003689</name>
</gene>
<reference evidence="2" key="2">
    <citation type="submission" date="2020-06" db="EMBL/GenBank/DDBJ databases">
        <authorList>
            <person name="Sheffer M."/>
        </authorList>
    </citation>
    <scope>NUCLEOTIDE SEQUENCE</scope>
</reference>
<keyword evidence="1" id="KW-1133">Transmembrane helix</keyword>
<dbReference type="Proteomes" id="UP000807504">
    <property type="component" value="Unassembled WGS sequence"/>
</dbReference>
<evidence type="ECO:0000256" key="1">
    <source>
        <dbReference type="SAM" id="Phobius"/>
    </source>
</evidence>
<feature type="transmembrane region" description="Helical" evidence="1">
    <location>
        <begin position="20"/>
        <end position="39"/>
    </location>
</feature>
<name>A0A8T0FQW2_ARGBR</name>
<feature type="transmembrane region" description="Helical" evidence="1">
    <location>
        <begin position="136"/>
        <end position="157"/>
    </location>
</feature>
<keyword evidence="3" id="KW-1185">Reference proteome</keyword>
<feature type="transmembrane region" description="Helical" evidence="1">
    <location>
        <begin position="304"/>
        <end position="322"/>
    </location>
</feature>
<comment type="caution">
    <text evidence="2">The sequence shown here is derived from an EMBL/GenBank/DDBJ whole genome shotgun (WGS) entry which is preliminary data.</text>
</comment>
<evidence type="ECO:0000313" key="2">
    <source>
        <dbReference type="EMBL" id="KAF8792039.1"/>
    </source>
</evidence>
<sequence>MGFSSDCGNKCGTRSFFPHVITLVQAALIASMIFYFDVYSYASSEAMRGSVILLILHFANRLILCHYSGRLGKIAQRLSNLKLIEENGFDKLNCLLVIFCIVYCLVNIALTTARAIGSDGSVPILVTTILANVFQHIFFLIIGNILMIFFISVCHDIEQVIKSYRRFSMTQPIPDYRCLVRGYLSVRKLVLEVDSQMYGMVFCALATIMFICYFGLIAIAKPDELSYLEIVGSCFSAAYNALIFLLACFWANRVSSSAESVAEEAHCLEKNPENSLVTYICYLNVVNQDLCMTAWGFLPLRKNFVLATVGTLITYSVLIKNFSKN</sequence>
<evidence type="ECO:0008006" key="4">
    <source>
        <dbReference type="Google" id="ProtNLM"/>
    </source>
</evidence>
<accession>A0A8T0FQW2</accession>